<feature type="compositionally biased region" description="Polar residues" evidence="1">
    <location>
        <begin position="61"/>
        <end position="73"/>
    </location>
</feature>
<dbReference type="Proteomes" id="UP001147746">
    <property type="component" value="Unassembled WGS sequence"/>
</dbReference>
<reference evidence="2" key="2">
    <citation type="journal article" date="2023" name="IMA Fungus">
        <title>Comparative genomic study of the Penicillium genus elucidates a diverse pangenome and 15 lateral gene transfer events.</title>
        <authorList>
            <person name="Petersen C."/>
            <person name="Sorensen T."/>
            <person name="Nielsen M.R."/>
            <person name="Sondergaard T.E."/>
            <person name="Sorensen J.L."/>
            <person name="Fitzpatrick D.A."/>
            <person name="Frisvad J.C."/>
            <person name="Nielsen K.L."/>
        </authorList>
    </citation>
    <scope>NUCLEOTIDE SEQUENCE</scope>
    <source>
        <strain evidence="2">IBT 21472</strain>
    </source>
</reference>
<evidence type="ECO:0000256" key="1">
    <source>
        <dbReference type="SAM" id="MobiDB-lite"/>
    </source>
</evidence>
<feature type="compositionally biased region" description="Basic and acidic residues" evidence="1">
    <location>
        <begin position="1"/>
        <end position="20"/>
    </location>
</feature>
<proteinExistence type="predicted"/>
<organism evidence="2 3">
    <name type="scientific">Penicillium atrosanguineum</name>
    <dbReference type="NCBI Taxonomy" id="1132637"/>
    <lineage>
        <taxon>Eukaryota</taxon>
        <taxon>Fungi</taxon>
        <taxon>Dikarya</taxon>
        <taxon>Ascomycota</taxon>
        <taxon>Pezizomycotina</taxon>
        <taxon>Eurotiomycetes</taxon>
        <taxon>Eurotiomycetidae</taxon>
        <taxon>Eurotiales</taxon>
        <taxon>Aspergillaceae</taxon>
        <taxon>Penicillium</taxon>
    </lineage>
</organism>
<reference evidence="2" key="1">
    <citation type="submission" date="2022-12" db="EMBL/GenBank/DDBJ databases">
        <authorList>
            <person name="Petersen C."/>
        </authorList>
    </citation>
    <scope>NUCLEOTIDE SEQUENCE</scope>
    <source>
        <strain evidence="2">IBT 21472</strain>
    </source>
</reference>
<sequence>MTDDTRRHWKGEPGARHEHANPWGHGGAKGPAARAPWALTPEMMTNLNNTRRDSDTSTSSQNATAEPTSPQTVSERRRSSSGAGLFSNLQTQKRDNSDAGMAGRRASWNEQREQGGFFSKLWDGYTRGK</sequence>
<comment type="caution">
    <text evidence="2">The sequence shown here is derived from an EMBL/GenBank/DDBJ whole genome shotgun (WGS) entry which is preliminary data.</text>
</comment>
<dbReference type="AlphaFoldDB" id="A0A9W9U3D5"/>
<name>A0A9W9U3D5_9EURO</name>
<keyword evidence="3" id="KW-1185">Reference proteome</keyword>
<protein>
    <submittedName>
        <fullName evidence="2">Uncharacterized protein</fullName>
    </submittedName>
</protein>
<gene>
    <name evidence="2" type="ORF">N7476_007313</name>
</gene>
<evidence type="ECO:0000313" key="3">
    <source>
        <dbReference type="Proteomes" id="UP001147746"/>
    </source>
</evidence>
<accession>A0A9W9U3D5</accession>
<feature type="region of interest" description="Disordered" evidence="1">
    <location>
        <begin position="1"/>
        <end position="129"/>
    </location>
</feature>
<dbReference type="EMBL" id="JAPZBO010000007">
    <property type="protein sequence ID" value="KAJ5311453.1"/>
    <property type="molecule type" value="Genomic_DNA"/>
</dbReference>
<evidence type="ECO:0000313" key="2">
    <source>
        <dbReference type="EMBL" id="KAJ5311453.1"/>
    </source>
</evidence>